<dbReference type="Gene3D" id="3.20.20.80">
    <property type="entry name" value="Glycosidases"/>
    <property type="match status" value="1"/>
</dbReference>
<protein>
    <recommendedName>
        <fullName evidence="2">GH18 domain-containing protein</fullName>
    </recommendedName>
</protein>
<feature type="domain" description="GH18" evidence="2">
    <location>
        <begin position="4"/>
        <end position="267"/>
    </location>
</feature>
<dbReference type="PATRIC" id="fig|270351.6.peg.2278"/>
<name>A0A0J6T3Q8_9HYPH</name>
<proteinExistence type="predicted"/>
<evidence type="ECO:0000313" key="4">
    <source>
        <dbReference type="Proteomes" id="UP000035929"/>
    </source>
</evidence>
<dbReference type="InterPro" id="IPR017853">
    <property type="entry name" value="GH"/>
</dbReference>
<comment type="caution">
    <text evidence="3">The sequence shown here is derived from an EMBL/GenBank/DDBJ whole genome shotgun (WGS) entry which is preliminary data.</text>
</comment>
<feature type="compositionally biased region" description="Low complexity" evidence="1">
    <location>
        <begin position="271"/>
        <end position="281"/>
    </location>
</feature>
<feature type="region of interest" description="Disordered" evidence="1">
    <location>
        <begin position="266"/>
        <end position="287"/>
    </location>
</feature>
<dbReference type="InterPro" id="IPR001223">
    <property type="entry name" value="Glyco_hydro18_cat"/>
</dbReference>
<organism evidence="3 4">
    <name type="scientific">Methylobacterium aquaticum</name>
    <dbReference type="NCBI Taxonomy" id="270351"/>
    <lineage>
        <taxon>Bacteria</taxon>
        <taxon>Pseudomonadati</taxon>
        <taxon>Pseudomonadota</taxon>
        <taxon>Alphaproteobacteria</taxon>
        <taxon>Hyphomicrobiales</taxon>
        <taxon>Methylobacteriaceae</taxon>
        <taxon>Methylobacterium</taxon>
    </lineage>
</organism>
<reference evidence="3 4" key="1">
    <citation type="submission" date="2015-03" db="EMBL/GenBank/DDBJ databases">
        <title>Genome sequencing of Methylobacterium aquaticum DSM16371 type strain.</title>
        <authorList>
            <person name="Chaudhry V."/>
            <person name="Patil P.B."/>
        </authorList>
    </citation>
    <scope>NUCLEOTIDE SEQUENCE [LARGE SCALE GENOMIC DNA]</scope>
    <source>
        <strain evidence="3 4">DSM 16371</strain>
    </source>
</reference>
<evidence type="ECO:0000313" key="3">
    <source>
        <dbReference type="EMBL" id="KMO40554.1"/>
    </source>
</evidence>
<gene>
    <name evidence="3" type="ORF">VP06_02325</name>
</gene>
<sequence length="287" mass="30725">MTTQSITAFWLGYVPSGEGAGPLLQATPPCVDVLILAFGNLFPGNTTCLQFLQTSHSRDQIRAGLAALRRSSPDLKILLSLIGTPNPPVGWNTGITDPAAFGAWCAQLAREWDLDGFDIDNEDLDTFPGDAFVATVKGMRAAMPDAVLTLDTYLFERDRAVIAALSTTLTAINTMAYFYDFDAMTRLVEQYATVIDPGRIAVGVKAGKVGLDQGTSVADTAKLCRWNPGSGPKRGMMLWNLSQDIQSVTGQPDGTWIRTIQENLPGHPPARDAQAAAIDTAGPRNPG</sequence>
<accession>A0A0J6T3Q8</accession>
<dbReference type="GO" id="GO:0005975">
    <property type="term" value="P:carbohydrate metabolic process"/>
    <property type="evidence" value="ECO:0007669"/>
    <property type="project" value="InterPro"/>
</dbReference>
<dbReference type="EMBL" id="LABX01000018">
    <property type="protein sequence ID" value="KMO40554.1"/>
    <property type="molecule type" value="Genomic_DNA"/>
</dbReference>
<dbReference type="PROSITE" id="PS51910">
    <property type="entry name" value="GH18_2"/>
    <property type="match status" value="1"/>
</dbReference>
<evidence type="ECO:0000256" key="1">
    <source>
        <dbReference type="SAM" id="MobiDB-lite"/>
    </source>
</evidence>
<dbReference type="RefSeq" id="WP_048462223.1">
    <property type="nucleotide sequence ID" value="NZ_LABX01000018.1"/>
</dbReference>
<evidence type="ECO:0000259" key="2">
    <source>
        <dbReference type="PROSITE" id="PS51910"/>
    </source>
</evidence>
<dbReference type="SUPFAM" id="SSF51445">
    <property type="entry name" value="(Trans)glycosidases"/>
    <property type="match status" value="1"/>
</dbReference>
<dbReference type="Proteomes" id="UP000035929">
    <property type="component" value="Unassembled WGS sequence"/>
</dbReference>
<dbReference type="AlphaFoldDB" id="A0A0J6T3Q8"/>